<dbReference type="InterPro" id="IPR012368">
    <property type="entry name" value="OxRdtase_Mopterin-bd_su_IorB"/>
</dbReference>
<dbReference type="Proteomes" id="UP000189818">
    <property type="component" value="Unassembled WGS sequence"/>
</dbReference>
<evidence type="ECO:0000259" key="1">
    <source>
        <dbReference type="SMART" id="SM01008"/>
    </source>
</evidence>
<proteinExistence type="predicted"/>
<dbReference type="InterPro" id="IPR046867">
    <property type="entry name" value="AldOxase/xan_DH_MoCoBD2"/>
</dbReference>
<dbReference type="SUPFAM" id="SSF56003">
    <property type="entry name" value="Molybdenum cofactor-binding domain"/>
    <property type="match status" value="2"/>
</dbReference>
<dbReference type="EMBL" id="FUYM01000003">
    <property type="protein sequence ID" value="SKB47855.1"/>
    <property type="molecule type" value="Genomic_DNA"/>
</dbReference>
<dbReference type="SMART" id="SM01008">
    <property type="entry name" value="Ald_Xan_dh_C"/>
    <property type="match status" value="1"/>
</dbReference>
<dbReference type="GO" id="GO:0016491">
    <property type="term" value="F:oxidoreductase activity"/>
    <property type="evidence" value="ECO:0007669"/>
    <property type="project" value="InterPro"/>
</dbReference>
<dbReference type="PANTHER" id="PTHR47495">
    <property type="entry name" value="ALDEHYDE DEHYDROGENASE"/>
    <property type="match status" value="1"/>
</dbReference>
<keyword evidence="3" id="KW-1185">Reference proteome</keyword>
<reference evidence="3" key="1">
    <citation type="submission" date="2017-02" db="EMBL/GenBank/DDBJ databases">
        <authorList>
            <person name="Varghese N."/>
            <person name="Submissions S."/>
        </authorList>
    </citation>
    <scope>NUCLEOTIDE SEQUENCE [LARGE SCALE GENOMIC DNA]</scope>
    <source>
        <strain evidence="3">UM2</strain>
    </source>
</reference>
<dbReference type="Gene3D" id="3.30.365.10">
    <property type="entry name" value="Aldehyde oxidase/xanthine dehydrogenase, molybdopterin binding domain"/>
    <property type="match status" value="4"/>
</dbReference>
<dbReference type="Pfam" id="PF02738">
    <property type="entry name" value="MoCoBD_1"/>
    <property type="match status" value="1"/>
</dbReference>
<dbReference type="PANTHER" id="PTHR47495:SF2">
    <property type="entry name" value="ALDEHYDE DEHYDROGENASE"/>
    <property type="match status" value="1"/>
</dbReference>
<feature type="domain" description="Aldehyde oxidase/xanthine dehydrogenase a/b hammerhead" evidence="1">
    <location>
        <begin position="211"/>
        <end position="289"/>
    </location>
</feature>
<dbReference type="PROSITE" id="PS51318">
    <property type="entry name" value="TAT"/>
    <property type="match status" value="1"/>
</dbReference>
<dbReference type="InterPro" id="IPR037165">
    <property type="entry name" value="AldOxase/xan_DH_Mopterin-bd_sf"/>
</dbReference>
<accession>A0A1T5BL02</accession>
<dbReference type="Pfam" id="PF20256">
    <property type="entry name" value="MoCoBD_2"/>
    <property type="match status" value="2"/>
</dbReference>
<sequence length="739" mass="79393">MGMTAATSRRGFLKSAGAFVLATYLPFDPAPAQVEHGPPPAAPQPNTFISIADDGTVTVQIKHLEMGQGVATGLCTIVAEELDADWAQMRFAFAPANGKLYNNLFFGPLQGTGESNSTSNSWMQLRRAAAAMRAMLVAAASAAWGTAPEAIEVRGGRIVDRAGGRSVGFGEVAVAAARLPVPEQPVLKDVRAFTLIGRQDLRRLDVADKTNGKAVYTLDMRQPGQLFATVQRSPRFGGKLASFDAEAARKVRGVIDVLAVPMGIAVIASNSWAAIKGQKAISAQWDFSAAENRSTDQIMTDFKAAAATATLKAAERGDVAAGFADATKTIEFEFEFPYLAHAPLEPLATVIQRRAGGEIELWTASQSQSLDQYAVAGIMGVPPARVIINTLLAGGSFGRRSDPLSDYVVEAAEVLKAYGGDKPILVFRTRENDFEAGLFRPMSYHKARVGIGAAGEITAWDHVVVSKSITKGTAYAPHTIHDGLDVTTVSGLIDHPYTAPNFRTLAYQSDEQVTVTWWRSVAHSHTAHVVEVMIDALAHLAKVDPVAYRTRLIEKDPRLVATMKLAAEKSDWGRPLGKGRGRGIAVHASHRSMFAVVAEVKVERGLVKVERIVVAVDCGIPINPDNIRAQFEGGTGFMLSAVLRNRITLKDGEIEQRNFDAYEPTRIHEMPEVEVHVMQSTAAPGGVGEPGVICVGPAIVNAIHDATGEWRTRLPLKAELEQRDGDIVPGVVLTHQGRQ</sequence>
<dbReference type="InterPro" id="IPR008274">
    <property type="entry name" value="AldOxase/xan_DH_MoCoBD1"/>
</dbReference>
<dbReference type="OrthoDB" id="9767994at2"/>
<gene>
    <name evidence="2" type="ORF">SAMN06295920_10386</name>
</gene>
<evidence type="ECO:0000313" key="2">
    <source>
        <dbReference type="EMBL" id="SKB47855.1"/>
    </source>
</evidence>
<dbReference type="InterPro" id="IPR000674">
    <property type="entry name" value="Ald_Oxase/Xan_DH_a/b"/>
</dbReference>
<dbReference type="InterPro" id="IPR006311">
    <property type="entry name" value="TAT_signal"/>
</dbReference>
<dbReference type="AlphaFoldDB" id="A0A1T5BL02"/>
<dbReference type="PIRSF" id="PIRSF036389">
    <property type="entry name" value="IOR_B"/>
    <property type="match status" value="1"/>
</dbReference>
<name>A0A1T5BL02_9SPHN</name>
<dbReference type="InterPro" id="IPR052516">
    <property type="entry name" value="N-heterocyclic_Hydroxylase"/>
</dbReference>
<dbReference type="Gene3D" id="3.90.1170.50">
    <property type="entry name" value="Aldehyde oxidase/xanthine dehydrogenase, a/b hammerhead"/>
    <property type="match status" value="1"/>
</dbReference>
<organism evidence="2 3">
    <name type="scientific">Rhizorhabdus histidinilytica</name>
    <dbReference type="NCBI Taxonomy" id="439228"/>
    <lineage>
        <taxon>Bacteria</taxon>
        <taxon>Pseudomonadati</taxon>
        <taxon>Pseudomonadota</taxon>
        <taxon>Alphaproteobacteria</taxon>
        <taxon>Sphingomonadales</taxon>
        <taxon>Sphingomonadaceae</taxon>
        <taxon>Rhizorhabdus</taxon>
    </lineage>
</organism>
<protein>
    <submittedName>
        <fullName evidence="2">Isoquinoline 1-oxidoreductase, beta subunit</fullName>
    </submittedName>
</protein>
<evidence type="ECO:0000313" key="3">
    <source>
        <dbReference type="Proteomes" id="UP000189818"/>
    </source>
</evidence>
<dbReference type="STRING" id="439228.SAMN06295920_10386"/>